<dbReference type="EMBL" id="AZBU02000001">
    <property type="protein sequence ID" value="TMS39518.1"/>
    <property type="molecule type" value="Genomic_DNA"/>
</dbReference>
<reference evidence="1 2" key="2">
    <citation type="journal article" date="2019" name="G3 (Bethesda)">
        <title>Hybrid Assembly of the Genome of the Entomopathogenic Nematode Steinernema carpocapsae Identifies the X-Chromosome.</title>
        <authorList>
            <person name="Serra L."/>
            <person name="Macchietto M."/>
            <person name="Macias-Munoz A."/>
            <person name="McGill C.J."/>
            <person name="Rodriguez I.M."/>
            <person name="Rodriguez B."/>
            <person name="Murad R."/>
            <person name="Mortazavi A."/>
        </authorList>
    </citation>
    <scope>NUCLEOTIDE SEQUENCE [LARGE SCALE GENOMIC DNA]</scope>
    <source>
        <strain evidence="1 2">ALL</strain>
    </source>
</reference>
<organism evidence="1 2">
    <name type="scientific">Steinernema carpocapsae</name>
    <name type="common">Entomopathogenic nematode</name>
    <dbReference type="NCBI Taxonomy" id="34508"/>
    <lineage>
        <taxon>Eukaryota</taxon>
        <taxon>Metazoa</taxon>
        <taxon>Ecdysozoa</taxon>
        <taxon>Nematoda</taxon>
        <taxon>Chromadorea</taxon>
        <taxon>Rhabditida</taxon>
        <taxon>Tylenchina</taxon>
        <taxon>Panagrolaimomorpha</taxon>
        <taxon>Strongyloidoidea</taxon>
        <taxon>Steinernematidae</taxon>
        <taxon>Steinernema</taxon>
    </lineage>
</organism>
<proteinExistence type="predicted"/>
<name>A0A4U8V7Q2_STECR</name>
<sequence>MFSKNVSFNFSYYVRRLSLGTVPARCASVYQPKKAISFTHTQPTHHRQPRTAVVNGGHYWSTTTKTQAAHIYRNCGRVASAALDECRPAVFP</sequence>
<accession>A0A4U8V7Q2</accession>
<reference evidence="1 2" key="1">
    <citation type="journal article" date="2015" name="Genome Biol.">
        <title>Comparative genomics of Steinernema reveals deeply conserved gene regulatory networks.</title>
        <authorList>
            <person name="Dillman A.R."/>
            <person name="Macchietto M."/>
            <person name="Porter C.F."/>
            <person name="Rogers A."/>
            <person name="Williams B."/>
            <person name="Antoshechkin I."/>
            <person name="Lee M.M."/>
            <person name="Goodwin Z."/>
            <person name="Lu X."/>
            <person name="Lewis E.E."/>
            <person name="Goodrich-Blair H."/>
            <person name="Stock S.P."/>
            <person name="Adams B.J."/>
            <person name="Sternberg P.W."/>
            <person name="Mortazavi A."/>
        </authorList>
    </citation>
    <scope>NUCLEOTIDE SEQUENCE [LARGE SCALE GENOMIC DNA]</scope>
    <source>
        <strain evidence="1 2">ALL</strain>
    </source>
</reference>
<dbReference type="AlphaFoldDB" id="A0A4U8V7Q2"/>
<dbReference type="Proteomes" id="UP000298663">
    <property type="component" value="Unassembled WGS sequence"/>
</dbReference>
<keyword evidence="2" id="KW-1185">Reference proteome</keyword>
<comment type="caution">
    <text evidence="1">The sequence shown here is derived from an EMBL/GenBank/DDBJ whole genome shotgun (WGS) entry which is preliminary data.</text>
</comment>
<gene>
    <name evidence="1" type="ORF">L596_006028</name>
</gene>
<evidence type="ECO:0000313" key="2">
    <source>
        <dbReference type="Proteomes" id="UP000298663"/>
    </source>
</evidence>
<evidence type="ECO:0000313" key="1">
    <source>
        <dbReference type="EMBL" id="TMS39518.1"/>
    </source>
</evidence>
<protein>
    <submittedName>
        <fullName evidence="1">Uncharacterized protein</fullName>
    </submittedName>
</protein>